<dbReference type="RefSeq" id="WP_154673411.1">
    <property type="nucleotide sequence ID" value="NZ_JQKC01000001.1"/>
</dbReference>
<comment type="caution">
    <text evidence="1">The sequence shown here is derived from an EMBL/GenBank/DDBJ whole genome shotgun (WGS) entry which is preliminary data.</text>
</comment>
<proteinExistence type="predicted"/>
<dbReference type="AlphaFoldDB" id="A0A0L6JUG1"/>
<evidence type="ECO:0000313" key="2">
    <source>
        <dbReference type="Proteomes" id="UP000036923"/>
    </source>
</evidence>
<organism evidence="1 2">
    <name type="scientific">Pseudobacteroides cellulosolvens ATCC 35603 = DSM 2933</name>
    <dbReference type="NCBI Taxonomy" id="398512"/>
    <lineage>
        <taxon>Bacteria</taxon>
        <taxon>Bacillati</taxon>
        <taxon>Bacillota</taxon>
        <taxon>Clostridia</taxon>
        <taxon>Eubacteriales</taxon>
        <taxon>Oscillospiraceae</taxon>
        <taxon>Pseudobacteroides</taxon>
    </lineage>
</organism>
<dbReference type="Proteomes" id="UP000036923">
    <property type="component" value="Unassembled WGS sequence"/>
</dbReference>
<keyword evidence="2" id="KW-1185">Reference proteome</keyword>
<gene>
    <name evidence="1" type="ORF">Bccel_4559</name>
</gene>
<protein>
    <submittedName>
        <fullName evidence="1">Uncharacterized protein</fullName>
    </submittedName>
</protein>
<name>A0A0L6JUG1_9FIRM</name>
<dbReference type="EMBL" id="LGTC01000001">
    <property type="protein sequence ID" value="KNY29285.1"/>
    <property type="molecule type" value="Genomic_DNA"/>
</dbReference>
<reference evidence="2" key="1">
    <citation type="submission" date="2015-07" db="EMBL/GenBank/DDBJ databases">
        <title>Near-Complete Genome Sequence of the Cellulolytic Bacterium Bacteroides (Pseudobacteroides) cellulosolvens ATCC 35603.</title>
        <authorList>
            <person name="Dassa B."/>
            <person name="Utturkar S.M."/>
            <person name="Klingeman D.M."/>
            <person name="Hurt R.A."/>
            <person name="Keller M."/>
            <person name="Xu J."/>
            <person name="Reddy Y.H.K."/>
            <person name="Borovok I."/>
            <person name="Grinberg I.R."/>
            <person name="Lamed R."/>
            <person name="Zhivin O."/>
            <person name="Bayer E.A."/>
            <person name="Brown S.D."/>
        </authorList>
    </citation>
    <scope>NUCLEOTIDE SEQUENCE [LARGE SCALE GENOMIC DNA]</scope>
    <source>
        <strain evidence="2">DSM 2933</strain>
    </source>
</reference>
<evidence type="ECO:0000313" key="1">
    <source>
        <dbReference type="EMBL" id="KNY29285.1"/>
    </source>
</evidence>
<accession>A0A0L6JUG1</accession>
<sequence length="53" mass="5827" precursor="true">MKNNSVKSTSVLLLLTVLIAEVLCPVDASAIDMDTTLPTPNQSTLKEWKNRLL</sequence>